<comment type="caution">
    <text evidence="1">The sequence shown here is derived from an EMBL/GenBank/DDBJ whole genome shotgun (WGS) entry which is preliminary data.</text>
</comment>
<sequence length="68" mass="7686">MGISLKEAIVDGGPWYKIIEKLGIKRRVVSGKHQKLHREMVPNVEEKDTEPLLPVSRIAKTFNMQTSG</sequence>
<dbReference type="InParanoid" id="A0A1Q6DSF0"/>
<reference evidence="1" key="1">
    <citation type="submission" date="2016-12" db="EMBL/GenBank/DDBJ databases">
        <title>Discovery of methanogenic haloarchaea.</title>
        <authorList>
            <person name="Sorokin D.Y."/>
            <person name="Makarova K.S."/>
            <person name="Abbas B."/>
            <person name="Ferrer M."/>
            <person name="Golyshin P.N."/>
        </authorList>
    </citation>
    <scope>NUCLEOTIDE SEQUENCE [LARGE SCALE GENOMIC DNA]</scope>
    <source>
        <strain evidence="1">HMET1</strain>
    </source>
</reference>
<evidence type="ECO:0000313" key="2">
    <source>
        <dbReference type="Proteomes" id="UP000185744"/>
    </source>
</evidence>
<protein>
    <submittedName>
        <fullName evidence="1">Uncharacterized protein</fullName>
    </submittedName>
</protein>
<dbReference type="EMBL" id="MSDW01000002">
    <property type="protein sequence ID" value="OKY77273.1"/>
    <property type="molecule type" value="Genomic_DNA"/>
</dbReference>
<gene>
    <name evidence="1" type="ORF">BTN85_1921</name>
</gene>
<keyword evidence="2" id="KW-1185">Reference proteome</keyword>
<dbReference type="Proteomes" id="UP000185744">
    <property type="component" value="Unassembled WGS sequence"/>
</dbReference>
<evidence type="ECO:0000313" key="1">
    <source>
        <dbReference type="EMBL" id="OKY77273.1"/>
    </source>
</evidence>
<name>A0A1Q6DSF0_METT1</name>
<organism evidence="1 2">
    <name type="scientific">Methanohalarchaeum thermophilum</name>
    <dbReference type="NCBI Taxonomy" id="1903181"/>
    <lineage>
        <taxon>Archaea</taxon>
        <taxon>Methanobacteriati</taxon>
        <taxon>Methanobacteriota</taxon>
        <taxon>Methanonatronarchaeia</taxon>
        <taxon>Methanonatronarchaeales</taxon>
        <taxon>Methanonatronarchaeaceae</taxon>
        <taxon>Candidatus Methanohalarchaeum</taxon>
    </lineage>
</organism>
<dbReference type="AlphaFoldDB" id="A0A1Q6DSF0"/>
<accession>A0A1Q6DSF0</accession>
<proteinExistence type="predicted"/>